<accession>A0A4Y2F4W7</accession>
<organism evidence="1 2">
    <name type="scientific">Araneus ventricosus</name>
    <name type="common">Orbweaver spider</name>
    <name type="synonym">Epeira ventricosa</name>
    <dbReference type="NCBI Taxonomy" id="182803"/>
    <lineage>
        <taxon>Eukaryota</taxon>
        <taxon>Metazoa</taxon>
        <taxon>Ecdysozoa</taxon>
        <taxon>Arthropoda</taxon>
        <taxon>Chelicerata</taxon>
        <taxon>Arachnida</taxon>
        <taxon>Araneae</taxon>
        <taxon>Araneomorphae</taxon>
        <taxon>Entelegynae</taxon>
        <taxon>Araneoidea</taxon>
        <taxon>Araneidae</taxon>
        <taxon>Araneus</taxon>
    </lineage>
</organism>
<keyword evidence="2" id="KW-1185">Reference proteome</keyword>
<reference evidence="1 2" key="1">
    <citation type="journal article" date="2019" name="Sci. Rep.">
        <title>Orb-weaving spider Araneus ventricosus genome elucidates the spidroin gene catalogue.</title>
        <authorList>
            <person name="Kono N."/>
            <person name="Nakamura H."/>
            <person name="Ohtoshi R."/>
            <person name="Moran D.A.P."/>
            <person name="Shinohara A."/>
            <person name="Yoshida Y."/>
            <person name="Fujiwara M."/>
            <person name="Mori M."/>
            <person name="Tomita M."/>
            <person name="Arakawa K."/>
        </authorList>
    </citation>
    <scope>NUCLEOTIDE SEQUENCE [LARGE SCALE GENOMIC DNA]</scope>
</reference>
<dbReference type="EMBL" id="BGPR01000775">
    <property type="protein sequence ID" value="GBM35104.1"/>
    <property type="molecule type" value="Genomic_DNA"/>
</dbReference>
<evidence type="ECO:0000313" key="1">
    <source>
        <dbReference type="EMBL" id="GBM35104.1"/>
    </source>
</evidence>
<comment type="caution">
    <text evidence="1">The sequence shown here is derived from an EMBL/GenBank/DDBJ whole genome shotgun (WGS) entry which is preliminary data.</text>
</comment>
<protein>
    <submittedName>
        <fullName evidence="1">Uncharacterized protein</fullName>
    </submittedName>
</protein>
<gene>
    <name evidence="1" type="ORF">AVEN_157773_1</name>
</gene>
<dbReference type="Proteomes" id="UP000499080">
    <property type="component" value="Unassembled WGS sequence"/>
</dbReference>
<name>A0A4Y2F4W7_ARAVE</name>
<evidence type="ECO:0000313" key="2">
    <source>
        <dbReference type="Proteomes" id="UP000499080"/>
    </source>
</evidence>
<dbReference type="AlphaFoldDB" id="A0A4Y2F4W7"/>
<proteinExistence type="predicted"/>
<sequence length="127" mass="14907">MFPEMLSLSAWNSDICNDVRDFLFQPNKSCASNIHLCVHIRLRCVVAEKSMKLLSRHSRERKAKLVVLITGLYSTHFSLKIRQEIHWCSKVCFETRSKVSEFFPPMPLFPDTGNIKFDLYLRREVPM</sequence>